<dbReference type="GO" id="GO:0004806">
    <property type="term" value="F:triacylglycerol lipase activity"/>
    <property type="evidence" value="ECO:0007669"/>
    <property type="project" value="TreeGrafter"/>
</dbReference>
<dbReference type="Proteomes" id="UP000628448">
    <property type="component" value="Unassembled WGS sequence"/>
</dbReference>
<keyword evidence="6" id="KW-1185">Reference proteome</keyword>
<dbReference type="Pfam" id="PF20434">
    <property type="entry name" value="BD-FAE"/>
    <property type="match status" value="1"/>
</dbReference>
<gene>
    <name evidence="5" type="ORF">I5907_16565</name>
</gene>
<comment type="similarity">
    <text evidence="1">Belongs to the 'GDXG' lipolytic enzyme family.</text>
</comment>
<dbReference type="RefSeq" id="WP_196991920.1">
    <property type="nucleotide sequence ID" value="NZ_JADWYR010000002.1"/>
</dbReference>
<dbReference type="InterPro" id="IPR029058">
    <property type="entry name" value="AB_hydrolase_fold"/>
</dbReference>
<evidence type="ECO:0000313" key="5">
    <source>
        <dbReference type="EMBL" id="MBG9377855.1"/>
    </source>
</evidence>
<keyword evidence="2 5" id="KW-0378">Hydrolase</keyword>
<dbReference type="AlphaFoldDB" id="A0A931E9M2"/>
<dbReference type="InterPro" id="IPR049492">
    <property type="entry name" value="BD-FAE-like_dom"/>
</dbReference>
<name>A0A931E9M2_9BACT</name>
<dbReference type="PANTHER" id="PTHR48081">
    <property type="entry name" value="AB HYDROLASE SUPERFAMILY PROTEIN C4A8.06C"/>
    <property type="match status" value="1"/>
</dbReference>
<evidence type="ECO:0000256" key="2">
    <source>
        <dbReference type="ARBA" id="ARBA00022801"/>
    </source>
</evidence>
<feature type="signal peptide" evidence="3">
    <location>
        <begin position="1"/>
        <end position="17"/>
    </location>
</feature>
<protein>
    <submittedName>
        <fullName evidence="5">Alpha/beta hydrolase</fullName>
    </submittedName>
</protein>
<organism evidence="5 6">
    <name type="scientific">Panacibacter microcysteis</name>
    <dbReference type="NCBI Taxonomy" id="2793269"/>
    <lineage>
        <taxon>Bacteria</taxon>
        <taxon>Pseudomonadati</taxon>
        <taxon>Bacteroidota</taxon>
        <taxon>Chitinophagia</taxon>
        <taxon>Chitinophagales</taxon>
        <taxon>Chitinophagaceae</taxon>
        <taxon>Panacibacter</taxon>
    </lineage>
</organism>
<evidence type="ECO:0000256" key="1">
    <source>
        <dbReference type="ARBA" id="ARBA00010515"/>
    </source>
</evidence>
<evidence type="ECO:0000256" key="3">
    <source>
        <dbReference type="SAM" id="SignalP"/>
    </source>
</evidence>
<comment type="caution">
    <text evidence="5">The sequence shown here is derived from an EMBL/GenBank/DDBJ whole genome shotgun (WGS) entry which is preliminary data.</text>
</comment>
<proteinExistence type="inferred from homology"/>
<dbReference type="EMBL" id="JADWYR010000002">
    <property type="protein sequence ID" value="MBG9377855.1"/>
    <property type="molecule type" value="Genomic_DNA"/>
</dbReference>
<keyword evidence="3" id="KW-0732">Signal</keyword>
<evidence type="ECO:0000259" key="4">
    <source>
        <dbReference type="Pfam" id="PF20434"/>
    </source>
</evidence>
<dbReference type="PANTHER" id="PTHR48081:SF30">
    <property type="entry name" value="ACETYL-HYDROLASE LIPR-RELATED"/>
    <property type="match status" value="1"/>
</dbReference>
<accession>A0A931E9M2</accession>
<reference evidence="5" key="1">
    <citation type="submission" date="2020-11" db="EMBL/GenBank/DDBJ databases">
        <title>Bacterial whole genome sequence for Panacibacter sp. DH6.</title>
        <authorList>
            <person name="Le V."/>
            <person name="Ko S."/>
            <person name="Ahn C.-Y."/>
            <person name="Oh H.-M."/>
        </authorList>
    </citation>
    <scope>NUCLEOTIDE SEQUENCE</scope>
    <source>
        <strain evidence="5">DH6</strain>
    </source>
</reference>
<feature type="domain" description="BD-FAE-like" evidence="4">
    <location>
        <begin position="61"/>
        <end position="223"/>
    </location>
</feature>
<dbReference type="SUPFAM" id="SSF53474">
    <property type="entry name" value="alpha/beta-Hydrolases"/>
    <property type="match status" value="1"/>
</dbReference>
<dbReference type="Gene3D" id="3.40.50.1820">
    <property type="entry name" value="alpha/beta hydrolase"/>
    <property type="match status" value="1"/>
</dbReference>
<evidence type="ECO:0000313" key="6">
    <source>
        <dbReference type="Proteomes" id="UP000628448"/>
    </source>
</evidence>
<dbReference type="InterPro" id="IPR050300">
    <property type="entry name" value="GDXG_lipolytic_enzyme"/>
</dbReference>
<feature type="chain" id="PRO_5038124528" evidence="3">
    <location>
        <begin position="18"/>
        <end position="332"/>
    </location>
</feature>
<sequence length="332" mass="36213">MKPLILLPFVMAFSAFMWPTNRVKTQTSSSVATAELTDKPGVVFARNLTDWRGRPVDSIMMDMYYPTGATSNKKYPVIIYCHGGGFSGGNRFNVMPACDRFADNGFIAVAIDYRVGYKKGKGDLACETDSVSLNEATYRACQDVNAAFRYLVANAEELNVDTSALFVGGSSAGAALALEDAFLTDETAQIFYPYAVTKLGTLQTSGNNLTNTYKVKGVVSLWGGLAYADRLIDSVKTPIPVILYKGTEEAGIPDSVGNYRGCITMPILYSAPAIYARLENQRIPSVFHSLPGGNHPAFDIEFCVENSTCFMKAIIEGRPYSGLYQYFNSSCQ</sequence>